<dbReference type="Pfam" id="PF13177">
    <property type="entry name" value="DNA_pol3_delta2"/>
    <property type="match status" value="1"/>
</dbReference>
<keyword evidence="1" id="KW-0808">Transferase</keyword>
<proteinExistence type="predicted"/>
<protein>
    <submittedName>
        <fullName evidence="1">DNA polymerase III delta prime subunit</fullName>
        <ecNumber evidence="1">2.7.7.7</ecNumber>
    </submittedName>
</protein>
<evidence type="ECO:0000313" key="1">
    <source>
        <dbReference type="EMBL" id="CAA9426413.1"/>
    </source>
</evidence>
<dbReference type="EC" id="2.7.7.7" evidence="1"/>
<dbReference type="PANTHER" id="PTHR11669:SF8">
    <property type="entry name" value="DNA POLYMERASE III SUBUNIT DELTA"/>
    <property type="match status" value="1"/>
</dbReference>
<dbReference type="AlphaFoldDB" id="A0A6J4PUF5"/>
<dbReference type="InterPro" id="IPR027417">
    <property type="entry name" value="P-loop_NTPase"/>
</dbReference>
<dbReference type="Gene3D" id="3.40.50.300">
    <property type="entry name" value="P-loop containing nucleotide triphosphate hydrolases"/>
    <property type="match status" value="1"/>
</dbReference>
<organism evidence="1">
    <name type="scientific">uncultured Rubrobacteraceae bacterium</name>
    <dbReference type="NCBI Taxonomy" id="349277"/>
    <lineage>
        <taxon>Bacteria</taxon>
        <taxon>Bacillati</taxon>
        <taxon>Actinomycetota</taxon>
        <taxon>Rubrobacteria</taxon>
        <taxon>Rubrobacterales</taxon>
        <taxon>Rubrobacteraceae</taxon>
        <taxon>environmental samples</taxon>
    </lineage>
</organism>
<dbReference type="PANTHER" id="PTHR11669">
    <property type="entry name" value="REPLICATION FACTOR C / DNA POLYMERASE III GAMMA-TAU SUBUNIT"/>
    <property type="match status" value="1"/>
</dbReference>
<reference evidence="1" key="1">
    <citation type="submission" date="2020-02" db="EMBL/GenBank/DDBJ databases">
        <authorList>
            <person name="Meier V. D."/>
        </authorList>
    </citation>
    <scope>NUCLEOTIDE SEQUENCE</scope>
    <source>
        <strain evidence="1">AVDCRST_MAG82</strain>
    </source>
</reference>
<sequence>MTEARNKFEGVLGNETALRLLGRALRTGEVSQAYLFHGPSGVGKRTVALRFGAALVAGDDGAAEDRALRGLHPDLTEVLPDGAFTTIGQVREILRLAASRPFEGARRVFVLQADTLNVQAANALLKTLEEPEGETVFVLLATSREGVLPTILSRAQAVRFSPVPADEVARFLGQRGAERPDLAAALGRGSVGLSLRYAEDPGFGELREAVFRAGFAFSEDFEGRHEAVGEIVGRAEALGAGREREAIARFEEPDRRAKEGAKRAGRAARDGALRESLELLALLYRDAAVIEAGAEELVANTDRVAEIRGYLDRYGGGDWAGAARSLGEARAALAYNVSPEATLEVTLSRIRRKILVPSRGSSTSGSPAGA</sequence>
<gene>
    <name evidence="1" type="ORF">AVDCRST_MAG82-1788</name>
</gene>
<dbReference type="SUPFAM" id="SSF52540">
    <property type="entry name" value="P-loop containing nucleoside triphosphate hydrolases"/>
    <property type="match status" value="1"/>
</dbReference>
<name>A0A6J4PUF5_9ACTN</name>
<dbReference type="GO" id="GO:0003887">
    <property type="term" value="F:DNA-directed DNA polymerase activity"/>
    <property type="evidence" value="ECO:0007669"/>
    <property type="project" value="UniProtKB-EC"/>
</dbReference>
<dbReference type="InterPro" id="IPR050238">
    <property type="entry name" value="DNA_Rep/Repair_Clamp_Loader"/>
</dbReference>
<dbReference type="EMBL" id="CADCVA010000254">
    <property type="protein sequence ID" value="CAA9426413.1"/>
    <property type="molecule type" value="Genomic_DNA"/>
</dbReference>
<dbReference type="GO" id="GO:0006261">
    <property type="term" value="P:DNA-templated DNA replication"/>
    <property type="evidence" value="ECO:0007669"/>
    <property type="project" value="TreeGrafter"/>
</dbReference>
<keyword evidence="1" id="KW-0548">Nucleotidyltransferase</keyword>
<accession>A0A6J4PUF5</accession>